<evidence type="ECO:0000313" key="3">
    <source>
        <dbReference type="Proteomes" id="UP000032232"/>
    </source>
</evidence>
<dbReference type="OrthoDB" id="7433288at2"/>
<feature type="transmembrane region" description="Helical" evidence="1">
    <location>
        <begin position="31"/>
        <end position="50"/>
    </location>
</feature>
<evidence type="ECO:0000313" key="2">
    <source>
        <dbReference type="EMBL" id="KIT17639.1"/>
    </source>
</evidence>
<gene>
    <name evidence="2" type="ORF">jaqu_05300</name>
</gene>
<keyword evidence="1" id="KW-0812">Transmembrane</keyword>
<keyword evidence="1" id="KW-1133">Transmembrane helix</keyword>
<proteinExistence type="predicted"/>
<keyword evidence="1" id="KW-0472">Membrane</keyword>
<name>A0A0D1EJ31_9RHOB</name>
<feature type="transmembrane region" description="Helical" evidence="1">
    <location>
        <begin position="87"/>
        <end position="104"/>
    </location>
</feature>
<accession>A0A0D1EJ31</accession>
<sequence length="209" mass="22802">MLAVIVVGTLPFGAALVVLALRHVIRHGRRVSAWTPGLLALSAALFLLYAGKPQPFAGLAAILYALVPPAVLLDPTFEESWEFVARILPWALAVGLGVALAFAASRTLRGFSLAAGIIAAVVAAFAIGEVQSRHLMCLAAEARGITEFRRNSLLWSWFHAPREWQFDLHAGFDEGGERYGWSYAESDWYRLPPNVGGNADLPRRLHRCT</sequence>
<organism evidence="2 3">
    <name type="scientific">Jannaschia aquimarina</name>
    <dbReference type="NCBI Taxonomy" id="935700"/>
    <lineage>
        <taxon>Bacteria</taxon>
        <taxon>Pseudomonadati</taxon>
        <taxon>Pseudomonadota</taxon>
        <taxon>Alphaproteobacteria</taxon>
        <taxon>Rhodobacterales</taxon>
        <taxon>Roseobacteraceae</taxon>
        <taxon>Jannaschia</taxon>
    </lineage>
</organism>
<keyword evidence="3" id="KW-1185">Reference proteome</keyword>
<dbReference type="EMBL" id="JYFE01000016">
    <property type="protein sequence ID" value="KIT17639.1"/>
    <property type="molecule type" value="Genomic_DNA"/>
</dbReference>
<dbReference type="Proteomes" id="UP000032232">
    <property type="component" value="Unassembled WGS sequence"/>
</dbReference>
<evidence type="ECO:0000256" key="1">
    <source>
        <dbReference type="SAM" id="Phobius"/>
    </source>
</evidence>
<dbReference type="STRING" id="935700.jaqu_05300"/>
<protein>
    <submittedName>
        <fullName evidence="2">Uncharacterized protein</fullName>
    </submittedName>
</protein>
<dbReference type="PATRIC" id="fig|935700.4.peg.562"/>
<dbReference type="AlphaFoldDB" id="A0A0D1EJ31"/>
<reference evidence="2 3" key="1">
    <citation type="submission" date="2015-02" db="EMBL/GenBank/DDBJ databases">
        <title>Genome Sequence of Jannaschia aquimarina DSM28248, a member of the Roseobacter clade.</title>
        <authorList>
            <person name="Voget S."/>
            <person name="Daniel R."/>
        </authorList>
    </citation>
    <scope>NUCLEOTIDE SEQUENCE [LARGE SCALE GENOMIC DNA]</scope>
    <source>
        <strain evidence="2 3">GSW-M26</strain>
    </source>
</reference>
<feature type="transmembrane region" description="Helical" evidence="1">
    <location>
        <begin position="110"/>
        <end position="128"/>
    </location>
</feature>
<feature type="transmembrane region" description="Helical" evidence="1">
    <location>
        <begin position="56"/>
        <end position="75"/>
    </location>
</feature>
<dbReference type="RefSeq" id="WP_043917392.1">
    <property type="nucleotide sequence ID" value="NZ_FZPF01000002.1"/>
</dbReference>
<feature type="transmembrane region" description="Helical" evidence="1">
    <location>
        <begin position="6"/>
        <end position="24"/>
    </location>
</feature>
<comment type="caution">
    <text evidence="2">The sequence shown here is derived from an EMBL/GenBank/DDBJ whole genome shotgun (WGS) entry which is preliminary data.</text>
</comment>